<feature type="domain" description="C2H2-type" evidence="3">
    <location>
        <begin position="660"/>
        <end position="683"/>
    </location>
</feature>
<feature type="region of interest" description="Disordered" evidence="2">
    <location>
        <begin position="253"/>
        <end position="273"/>
    </location>
</feature>
<feature type="region of interest" description="Disordered" evidence="2">
    <location>
        <begin position="86"/>
        <end position="136"/>
    </location>
</feature>
<reference evidence="4 5" key="1">
    <citation type="submission" date="2016-07" db="EMBL/GenBank/DDBJ databases">
        <title>Pervasive Adenine N6-methylation of Active Genes in Fungi.</title>
        <authorList>
            <consortium name="DOE Joint Genome Institute"/>
            <person name="Mondo S.J."/>
            <person name="Dannebaum R.O."/>
            <person name="Kuo R.C."/>
            <person name="Labutti K."/>
            <person name="Haridas S."/>
            <person name="Kuo A."/>
            <person name="Salamov A."/>
            <person name="Ahrendt S.R."/>
            <person name="Lipzen A."/>
            <person name="Sullivan W."/>
            <person name="Andreopoulos W.B."/>
            <person name="Clum A."/>
            <person name="Lindquist E."/>
            <person name="Daum C."/>
            <person name="Ramamoorthy G.K."/>
            <person name="Gryganskyi A."/>
            <person name="Culley D."/>
            <person name="Magnuson J.K."/>
            <person name="James T.Y."/>
            <person name="O'Malley M.A."/>
            <person name="Stajich J.E."/>
            <person name="Spatafora J.W."/>
            <person name="Visel A."/>
            <person name="Grigoriev I.V."/>
        </authorList>
    </citation>
    <scope>NUCLEOTIDE SEQUENCE [LARGE SCALE GENOMIC DNA]</scope>
    <source>
        <strain evidence="4 5">JEL800</strain>
    </source>
</reference>
<gene>
    <name evidence="4" type="ORF">BCR33DRAFT_854755</name>
</gene>
<feature type="compositionally biased region" description="Basic and acidic residues" evidence="2">
    <location>
        <begin position="637"/>
        <end position="649"/>
    </location>
</feature>
<proteinExistence type="predicted"/>
<dbReference type="EMBL" id="MCGO01000050">
    <property type="protein sequence ID" value="ORY37476.1"/>
    <property type="molecule type" value="Genomic_DNA"/>
</dbReference>
<evidence type="ECO:0000256" key="2">
    <source>
        <dbReference type="SAM" id="MobiDB-lite"/>
    </source>
</evidence>
<dbReference type="Proteomes" id="UP000193642">
    <property type="component" value="Unassembled WGS sequence"/>
</dbReference>
<keyword evidence="5" id="KW-1185">Reference proteome</keyword>
<comment type="caution">
    <text evidence="4">The sequence shown here is derived from an EMBL/GenBank/DDBJ whole genome shotgun (WGS) entry which is preliminary data.</text>
</comment>
<sequence length="949" mass="106018">MAENYKDKYIQAVEQLRAKLDNEVRLEKENREQYAQLQLLKHQNAQLQSEIKDLQRQNVLLKNKARIQPIGGQGSSQSEASVLIDTVAPPRDPPPAPPSKPTPSIKAATPSIAASTSTPSNPNDSPQIPRSKAQIVLPPNHVLSTFTSPSPSIRRVYRKPTARIMIPNIPIAPENEHQTQNQAPRSSQPQITLKSVIPSVQPDSLDSNPISNNGRPEMISEIDFGTPVVTTMLHTPKQPSRIIISANERVSSATVLPPTPAPTPTPNPSPSKTRITSNLITHHHLTWYDLIRRVYPSFKTSFNNNATKAVKLKAAEFCLQYGLVEKGQFGFIQIPIHLCGAFMESVSGLMKDWQIGFEKAEGKRKRIEEENNMDKGTEDLALNKKQAVAEKDGPFKCMVDGCCQATKVFESKKSFQNHGNYYHSLQCQVSAVPGLMEETVFYRSSMAGTFECRCTFQAHNVSTFREHFKYLRCSLLRTNTAPVNESAKTSQISTRIPALAIEIQSDSTSSSSSQISIPEPKPAVEIQKASRIQPDSADENRLIGIEVSTVKNNISVIEEKDEMRAELIFKAPHIPQRIETQDPQTLKPRQLPAFQKRPMGHPKSLTSILKEQEGFDSDDDGPRSKSGSDSESESESDYLHLDDSEHDADSDVDNPNQTFCSVTGCQKPVIQTSQVKKHNQEFHSADGSVKFGNRGGELHRITRDTNGLLTCLCGMKYNSLFELREHARQCSGRYSSSARAILSLPDQLWFNIVRNRLDTPIGSKSFIPLLQGAMKFHQKHKLPGEGNFLVPGPLIEEFVEHMRPVVDTLGSIDEGVDEEEVEGGGYDYDSDSDGFDRMDEDGWSENDDRNHEKDGENTMEELMNEDPPLVSCTRIILGIMPTYHLLEDNVKTGIQNAIREYLQDMGQPTLDEREMNGLCEHFIAEGPMVRQFADWISTELREVFPSLTV</sequence>
<dbReference type="AlphaFoldDB" id="A0A1Y2BRV4"/>
<feature type="region of interest" description="Disordered" evidence="2">
    <location>
        <begin position="574"/>
        <end position="655"/>
    </location>
</feature>
<accession>A0A1Y2BRV4</accession>
<feature type="compositionally biased region" description="Acidic residues" evidence="2">
    <location>
        <begin position="818"/>
        <end position="845"/>
    </location>
</feature>
<name>A0A1Y2BRV4_9FUNG</name>
<dbReference type="InterPro" id="IPR013087">
    <property type="entry name" value="Znf_C2H2_type"/>
</dbReference>
<feature type="compositionally biased region" description="Basic and acidic residues" evidence="2">
    <location>
        <begin position="846"/>
        <end position="855"/>
    </location>
</feature>
<keyword evidence="1" id="KW-0175">Coiled coil</keyword>
<evidence type="ECO:0000256" key="1">
    <source>
        <dbReference type="SAM" id="Coils"/>
    </source>
</evidence>
<dbReference type="PROSITE" id="PS00028">
    <property type="entry name" value="ZINC_FINGER_C2H2_1"/>
    <property type="match status" value="1"/>
</dbReference>
<feature type="compositionally biased region" description="Pro residues" evidence="2">
    <location>
        <begin position="90"/>
        <end position="101"/>
    </location>
</feature>
<dbReference type="OrthoDB" id="10301333at2759"/>
<organism evidence="4 5">
    <name type="scientific">Rhizoclosmatium globosum</name>
    <dbReference type="NCBI Taxonomy" id="329046"/>
    <lineage>
        <taxon>Eukaryota</taxon>
        <taxon>Fungi</taxon>
        <taxon>Fungi incertae sedis</taxon>
        <taxon>Chytridiomycota</taxon>
        <taxon>Chytridiomycota incertae sedis</taxon>
        <taxon>Chytridiomycetes</taxon>
        <taxon>Chytridiales</taxon>
        <taxon>Chytriomycetaceae</taxon>
        <taxon>Rhizoclosmatium</taxon>
    </lineage>
</organism>
<feature type="coiled-coil region" evidence="1">
    <location>
        <begin position="6"/>
        <end position="64"/>
    </location>
</feature>
<protein>
    <recommendedName>
        <fullName evidence="3">C2H2-type domain-containing protein</fullName>
    </recommendedName>
</protein>
<evidence type="ECO:0000313" key="4">
    <source>
        <dbReference type="EMBL" id="ORY37476.1"/>
    </source>
</evidence>
<feature type="compositionally biased region" description="Low complexity" evidence="2">
    <location>
        <begin position="102"/>
        <end position="126"/>
    </location>
</feature>
<feature type="region of interest" description="Disordered" evidence="2">
    <location>
        <begin position="818"/>
        <end position="855"/>
    </location>
</feature>
<feature type="compositionally biased region" description="Pro residues" evidence="2">
    <location>
        <begin position="257"/>
        <end position="269"/>
    </location>
</feature>
<evidence type="ECO:0000313" key="5">
    <source>
        <dbReference type="Proteomes" id="UP000193642"/>
    </source>
</evidence>
<dbReference type="STRING" id="329046.A0A1Y2BRV4"/>
<evidence type="ECO:0000259" key="3">
    <source>
        <dbReference type="PROSITE" id="PS00028"/>
    </source>
</evidence>